<dbReference type="InterPro" id="IPR049052">
    <property type="entry name" value="nSTAND1"/>
</dbReference>
<feature type="repeat" description="WD" evidence="3">
    <location>
        <begin position="961"/>
        <end position="1002"/>
    </location>
</feature>
<accession>A0ABX2FGZ5</accession>
<feature type="repeat" description="WD" evidence="3">
    <location>
        <begin position="786"/>
        <end position="819"/>
    </location>
</feature>
<proteinExistence type="predicted"/>
<dbReference type="InterPro" id="IPR015943">
    <property type="entry name" value="WD40/YVTN_repeat-like_dom_sf"/>
</dbReference>
<dbReference type="Proteomes" id="UP000763557">
    <property type="component" value="Unassembled WGS sequence"/>
</dbReference>
<comment type="caution">
    <text evidence="7">The sequence shown here is derived from an EMBL/GenBank/DDBJ whole genome shotgun (WGS) entry which is preliminary data.</text>
</comment>
<dbReference type="CDD" id="cd00200">
    <property type="entry name" value="WD40"/>
    <property type="match status" value="2"/>
</dbReference>
<feature type="repeat" description="WD" evidence="3">
    <location>
        <begin position="1244"/>
        <end position="1275"/>
    </location>
</feature>
<dbReference type="PANTHER" id="PTHR19848:SF8">
    <property type="entry name" value="F-BOX AND WD REPEAT DOMAIN CONTAINING 7"/>
    <property type="match status" value="1"/>
</dbReference>
<evidence type="ECO:0000256" key="5">
    <source>
        <dbReference type="SAM" id="Phobius"/>
    </source>
</evidence>
<evidence type="ECO:0000256" key="2">
    <source>
        <dbReference type="ARBA" id="ARBA00022737"/>
    </source>
</evidence>
<keyword evidence="5" id="KW-0812">Transmembrane</keyword>
<dbReference type="InterPro" id="IPR020472">
    <property type="entry name" value="WD40_PAC1"/>
</dbReference>
<keyword evidence="5" id="KW-1133">Transmembrane helix</keyword>
<dbReference type="InterPro" id="IPR019775">
    <property type="entry name" value="WD40_repeat_CS"/>
</dbReference>
<feature type="repeat" description="WD" evidence="3">
    <location>
        <begin position="648"/>
        <end position="689"/>
    </location>
</feature>
<keyword evidence="1 3" id="KW-0853">WD repeat</keyword>
<dbReference type="InterPro" id="IPR001680">
    <property type="entry name" value="WD40_rpt"/>
</dbReference>
<dbReference type="EMBL" id="JAAATY010000035">
    <property type="protein sequence ID" value="NRN70172.1"/>
    <property type="molecule type" value="Genomic_DNA"/>
</dbReference>
<dbReference type="SUPFAM" id="SSF52540">
    <property type="entry name" value="P-loop containing nucleoside triphosphate hydrolases"/>
    <property type="match status" value="1"/>
</dbReference>
<gene>
    <name evidence="7" type="ORF">GC106_74370</name>
</gene>
<feature type="repeat" description="WD" evidence="3">
    <location>
        <begin position="1098"/>
        <end position="1131"/>
    </location>
</feature>
<feature type="repeat" description="WD" evidence="3">
    <location>
        <begin position="694"/>
        <end position="735"/>
    </location>
</feature>
<dbReference type="InterPro" id="IPR027417">
    <property type="entry name" value="P-loop_NTPase"/>
</dbReference>
<keyword evidence="5" id="KW-0472">Membrane</keyword>
<dbReference type="RefSeq" id="WP_173141165.1">
    <property type="nucleotide sequence ID" value="NZ_CBCSGW010000041.1"/>
</dbReference>
<dbReference type="Gene3D" id="3.40.50.300">
    <property type="entry name" value="P-loop containing nucleotide triphosphate hydrolases"/>
    <property type="match status" value="1"/>
</dbReference>
<dbReference type="PRINTS" id="PR00320">
    <property type="entry name" value="GPROTEINBRPT"/>
</dbReference>
<feature type="repeat" description="WD" evidence="3">
    <location>
        <begin position="923"/>
        <end position="956"/>
    </location>
</feature>
<feature type="repeat" description="WD" evidence="3">
    <location>
        <begin position="877"/>
        <end position="918"/>
    </location>
</feature>
<evidence type="ECO:0000256" key="4">
    <source>
        <dbReference type="SAM" id="MobiDB-lite"/>
    </source>
</evidence>
<dbReference type="PROSITE" id="PS00678">
    <property type="entry name" value="WD_REPEATS_1"/>
    <property type="match status" value="9"/>
</dbReference>
<sequence>MTEHDREARELFTDRFTLLLAIAGDPPLRRVAHWAASSRVTDDRLQPVVVPAQRISDWRRGRNVPARFRQLAAVLVPLIRKASSATPQPPVDGLYDMRAWEDWWKAAASSRAKTQDRETGSSSDTPEDPLCPYRGLASFRPEDSGWFFGRGKATAELTARLEQGADTGGIVMVIGASGVGKSSLLQAGLASAAADDWHVTTVVPGAEPLAELTRRIPELRGVVSPEAHEAGLTSAVRAAAVEHVRRAGEGAARVVLIMDQFEEVFTACDDEDEVRTFVQVLHALSESGVVLVVLGVRADFYEHCLDHPELAEALQNRSMALGPMTVSELRDAITLPARKVGLKMEQGLVDLLLQDLGVSGGRRQATYTAGALPLLSHALLATWQRRQGGKLTIAGYRATGGIRGAIATTAERAWAELADTERAAARSVLLRLVHVGSDTNDTRRRATRDELVEISPERATRVLEVLTRSRLVTLDSGSVEITHEALLRAWPRLREWIDQDREGNLVRQRIESDARSWDVQGRDVSSLYRGARLESSVQWAGSVELTRTARDFLAASTKHRLRNTWRVRAAVAAVCVFALIAATAAVVAFNQRNDAEFRQLVAEADRLRATDPSLAAQLDLVAHRLRPDDEQVRSRLVAGQNTPLSTPLKGHTGDVYQTSFSPDGRLLATASQDHTVRLWDVQDRSRPRPLGAPLTGHSSWVSTAVFSPDGRTLVTAGDDETLRLWDVSDPRNPEPLGAPVDGRGGTIYQVAFSADGNTFAAANEDATVRLWDVRDRGNPAPAGEPLTGASGPVRTVAFSPDSAKVVAGSNDGTVRSWTLGEPGRPVSPGWAVQAHSATVHSVAFSPDGRLVASGGDKVVRLWRVGNDQALEEVGQALVGHTASVWQVVFSPDGRQLASVASDGNARLWNVSEPTQASQIGQPLTAHGGGAFSIGFSPDGRSLATGTADNTVRLWSLPPGVLVGHHSAVNALGFSLDGRVLASGSSDKTVRLWDMSDPRLPKPSGGPITAHTSYVSHLAIDLRGRTLVTVSGDRTTRLWDVAGPGHPAALGSLPGEIRYGGAVAFHPGGDLLATGNDDYSTVLWDMSDRANPRPLQPVLDGHTDYVRKIAFSGDGSLLATASADKTVQLWRVTPTGAERAQTIRGHTDGVLSVAFSPDGAVLATASDDRTVQLWDVRDLDRVVRLGTPLGGHQASVTSVAFTADGRTLATGSADGAIRLWDVSEPSSPDPLGDPFTTTSEADVQVAFDPVDHQLATGSGDGVVRLWDLDHAYAVDRICSTTRAVLDAELWEQYVPQFAYDPPCPVDG</sequence>
<evidence type="ECO:0000259" key="6">
    <source>
        <dbReference type="Pfam" id="PF20703"/>
    </source>
</evidence>
<name>A0ABX2FGZ5_9PSEU</name>
<evidence type="ECO:0000256" key="1">
    <source>
        <dbReference type="ARBA" id="ARBA00022574"/>
    </source>
</evidence>
<evidence type="ECO:0000313" key="8">
    <source>
        <dbReference type="Proteomes" id="UP000763557"/>
    </source>
</evidence>
<dbReference type="SUPFAM" id="SSF50978">
    <property type="entry name" value="WD40 repeat-like"/>
    <property type="match status" value="2"/>
</dbReference>
<dbReference type="PROSITE" id="PS50082">
    <property type="entry name" value="WD_REPEATS_2"/>
    <property type="match status" value="14"/>
</dbReference>
<dbReference type="SMART" id="SM00320">
    <property type="entry name" value="WD40"/>
    <property type="match status" value="14"/>
</dbReference>
<dbReference type="InterPro" id="IPR036322">
    <property type="entry name" value="WD40_repeat_dom_sf"/>
</dbReference>
<evidence type="ECO:0000313" key="7">
    <source>
        <dbReference type="EMBL" id="NRN70172.1"/>
    </source>
</evidence>
<dbReference type="PROSITE" id="PS50294">
    <property type="entry name" value="WD_REPEATS_REGION"/>
    <property type="match status" value="13"/>
</dbReference>
<keyword evidence="2" id="KW-0677">Repeat</keyword>
<dbReference type="Gene3D" id="2.130.10.10">
    <property type="entry name" value="YVTN repeat-like/Quinoprotein amine dehydrogenase"/>
    <property type="match status" value="5"/>
</dbReference>
<keyword evidence="8" id="KW-1185">Reference proteome</keyword>
<evidence type="ECO:0000256" key="3">
    <source>
        <dbReference type="PROSITE-ProRule" id="PRU00221"/>
    </source>
</evidence>
<organism evidence="7 8">
    <name type="scientific">Kibdelosporangium persicum</name>
    <dbReference type="NCBI Taxonomy" id="2698649"/>
    <lineage>
        <taxon>Bacteria</taxon>
        <taxon>Bacillati</taxon>
        <taxon>Actinomycetota</taxon>
        <taxon>Actinomycetes</taxon>
        <taxon>Pseudonocardiales</taxon>
        <taxon>Pseudonocardiaceae</taxon>
        <taxon>Kibdelosporangium</taxon>
    </lineage>
</organism>
<feature type="repeat" description="WD" evidence="3">
    <location>
        <begin position="1188"/>
        <end position="1222"/>
    </location>
</feature>
<feature type="repeat" description="WD" evidence="3">
    <location>
        <begin position="1007"/>
        <end position="1040"/>
    </location>
</feature>
<feature type="domain" description="Novel STAND NTPase 1" evidence="6">
    <location>
        <begin position="132"/>
        <end position="523"/>
    </location>
</feature>
<dbReference type="Pfam" id="PF20703">
    <property type="entry name" value="nSTAND1"/>
    <property type="match status" value="1"/>
</dbReference>
<dbReference type="Pfam" id="PF00400">
    <property type="entry name" value="WD40"/>
    <property type="match status" value="14"/>
</dbReference>
<dbReference type="PANTHER" id="PTHR19848">
    <property type="entry name" value="WD40 REPEAT PROTEIN"/>
    <property type="match status" value="1"/>
</dbReference>
<feature type="transmembrane region" description="Helical" evidence="5">
    <location>
        <begin position="567"/>
        <end position="589"/>
    </location>
</feature>
<feature type="repeat" description="WD" evidence="3">
    <location>
        <begin position="740"/>
        <end position="774"/>
    </location>
</feature>
<protein>
    <submittedName>
        <fullName evidence="7">High-affnity carbon uptake protein Hat/HatR</fullName>
    </submittedName>
</protein>
<feature type="repeat" description="WD" evidence="3">
    <location>
        <begin position="1061"/>
        <end position="1093"/>
    </location>
</feature>
<reference evidence="7 8" key="1">
    <citation type="submission" date="2020-01" db="EMBL/GenBank/DDBJ databases">
        <title>Kibdelosporangium persica a novel Actinomycetes from a hot desert in Iran.</title>
        <authorList>
            <person name="Safaei N."/>
            <person name="Zaburannyi N."/>
            <person name="Mueller R."/>
            <person name="Wink J."/>
        </authorList>
    </citation>
    <scope>NUCLEOTIDE SEQUENCE [LARGE SCALE GENOMIC DNA]</scope>
    <source>
        <strain evidence="7 8">4NS15</strain>
    </source>
</reference>
<feature type="repeat" description="WD" evidence="3">
    <location>
        <begin position="1142"/>
        <end position="1183"/>
    </location>
</feature>
<feature type="repeat" description="WD" evidence="3">
    <location>
        <begin position="832"/>
        <end position="872"/>
    </location>
</feature>
<feature type="region of interest" description="Disordered" evidence="4">
    <location>
        <begin position="111"/>
        <end position="131"/>
    </location>
</feature>